<dbReference type="PANTHER" id="PTHR43685">
    <property type="entry name" value="GLYCOSYLTRANSFERASE"/>
    <property type="match status" value="1"/>
</dbReference>
<feature type="transmembrane region" description="Helical" evidence="2">
    <location>
        <begin position="257"/>
        <end position="275"/>
    </location>
</feature>
<feature type="domain" description="Glycosyltransferase 2-like" evidence="3">
    <location>
        <begin position="9"/>
        <end position="124"/>
    </location>
</feature>
<dbReference type="RefSeq" id="WP_094494904.1">
    <property type="nucleotide sequence ID" value="NZ_NHOW01000082.1"/>
</dbReference>
<accession>A0A256K0U0</accession>
<keyword evidence="2" id="KW-1133">Transmembrane helix</keyword>
<evidence type="ECO:0000259" key="3">
    <source>
        <dbReference type="Pfam" id="PF00535"/>
    </source>
</evidence>
<keyword evidence="2" id="KW-0472">Membrane</keyword>
<feature type="transmembrane region" description="Helical" evidence="2">
    <location>
        <begin position="231"/>
        <end position="251"/>
    </location>
</feature>
<feature type="compositionally biased region" description="Basic and acidic residues" evidence="1">
    <location>
        <begin position="124"/>
        <end position="140"/>
    </location>
</feature>
<dbReference type="Proteomes" id="UP000216925">
    <property type="component" value="Unassembled WGS sequence"/>
</dbReference>
<protein>
    <recommendedName>
        <fullName evidence="3">Glycosyltransferase 2-like domain-containing protein</fullName>
    </recommendedName>
</protein>
<feature type="region of interest" description="Disordered" evidence="1">
    <location>
        <begin position="121"/>
        <end position="140"/>
    </location>
</feature>
<dbReference type="InterPro" id="IPR001173">
    <property type="entry name" value="Glyco_trans_2-like"/>
</dbReference>
<organism evidence="5 7">
    <name type="scientific">Halorubrum ezzemoulense</name>
    <name type="common">Halorubrum chaoviator</name>
    <dbReference type="NCBI Taxonomy" id="337243"/>
    <lineage>
        <taxon>Archaea</taxon>
        <taxon>Methanobacteriati</taxon>
        <taxon>Methanobacteriota</taxon>
        <taxon>Stenosarchaea group</taxon>
        <taxon>Halobacteria</taxon>
        <taxon>Halobacteriales</taxon>
        <taxon>Haloferacaceae</taxon>
        <taxon>Halorubrum</taxon>
    </lineage>
</organism>
<comment type="caution">
    <text evidence="5">The sequence shown here is derived from an EMBL/GenBank/DDBJ whole genome shotgun (WGS) entry which is preliminary data.</text>
</comment>
<dbReference type="InterPro" id="IPR029044">
    <property type="entry name" value="Nucleotide-diphossugar_trans"/>
</dbReference>
<sequence>MMDDLEVVVGVATYNNVDDIDETLEVLLGQTRRPDRLIFCDKSSDGTRERIRSHQNGADGPSVDIIDQSGDGVADAYNEILDHVSGDYDIFATVQTEISVDEEWLSGHLEVHAEHPQIGIVTGDNKENEPTDREVEPDDRPYYVGRDFSAKAGVLERIDGWDRNFLRGEDWDMRIRLAGAGTRVYAKTDLGYRKDWSDPYVTLSKAKRKPTSVSFLSKYGLWYARFHPSHVVSDGLSLVSILSAVGTILFLPISPTIAALSAILFTVAVLTYWVGHLALRGGVDQDHVVGPIRKQLLNGVAVLYAYNRVVRGDVEWNVSGFDPDNIPRYKF</sequence>
<dbReference type="AlphaFoldDB" id="A0A256K0U0"/>
<reference evidence="5" key="2">
    <citation type="submission" date="2017-05" db="EMBL/GenBank/DDBJ databases">
        <authorList>
            <person name="Song R."/>
            <person name="Chenine A.L."/>
            <person name="Ruprecht R.M."/>
        </authorList>
    </citation>
    <scope>NUCLEOTIDE SEQUENCE</scope>
    <source>
        <strain evidence="5">Ec15</strain>
        <strain evidence="4">LD3</strain>
    </source>
</reference>
<evidence type="ECO:0000256" key="2">
    <source>
        <dbReference type="SAM" id="Phobius"/>
    </source>
</evidence>
<dbReference type="EMBL" id="NHOW01000082">
    <property type="protein sequence ID" value="OYR61627.1"/>
    <property type="molecule type" value="Genomic_DNA"/>
</dbReference>
<evidence type="ECO:0000313" key="7">
    <source>
        <dbReference type="Proteomes" id="UP000216925"/>
    </source>
</evidence>
<reference evidence="6 7" key="1">
    <citation type="journal article" date="2014" name="Front. Microbiol.">
        <title>Population and genomic analysis of the genus Halorubrum.</title>
        <authorList>
            <person name="Fullmer M.S."/>
            <person name="Soucy S.M."/>
            <person name="Swithers K.S."/>
            <person name="Makkay A.M."/>
            <person name="Wheeler R."/>
            <person name="Ventosa A."/>
            <person name="Gogarten J.P."/>
            <person name="Papke R.T."/>
        </authorList>
    </citation>
    <scope>NUCLEOTIDE SEQUENCE [LARGE SCALE GENOMIC DNA]</scope>
    <source>
        <strain evidence="5 7">Ec15</strain>
        <strain evidence="4 6">LD3</strain>
    </source>
</reference>
<evidence type="ECO:0000313" key="4">
    <source>
        <dbReference type="EMBL" id="OYR61627.1"/>
    </source>
</evidence>
<dbReference type="InterPro" id="IPR050834">
    <property type="entry name" value="Glycosyltransf_2"/>
</dbReference>
<dbReference type="Pfam" id="PF00535">
    <property type="entry name" value="Glycos_transf_2"/>
    <property type="match status" value="1"/>
</dbReference>
<keyword evidence="2" id="KW-0812">Transmembrane</keyword>
<name>A0A256K0U0_HALEZ</name>
<gene>
    <name evidence="5" type="ORF">DJ76_07325</name>
    <name evidence="4" type="ORF">DJ83_07395</name>
</gene>
<evidence type="ECO:0000313" key="6">
    <source>
        <dbReference type="Proteomes" id="UP000216409"/>
    </source>
</evidence>
<evidence type="ECO:0000256" key="1">
    <source>
        <dbReference type="SAM" id="MobiDB-lite"/>
    </source>
</evidence>
<proteinExistence type="predicted"/>
<dbReference type="EMBL" id="NHPD01000036">
    <property type="protein sequence ID" value="OYR74047.1"/>
    <property type="molecule type" value="Genomic_DNA"/>
</dbReference>
<dbReference type="PANTHER" id="PTHR43685:SF2">
    <property type="entry name" value="GLYCOSYLTRANSFERASE 2-LIKE DOMAIN-CONTAINING PROTEIN"/>
    <property type="match status" value="1"/>
</dbReference>
<dbReference type="Proteomes" id="UP000216409">
    <property type="component" value="Unassembled WGS sequence"/>
</dbReference>
<dbReference type="SUPFAM" id="SSF53448">
    <property type="entry name" value="Nucleotide-diphospho-sugar transferases"/>
    <property type="match status" value="1"/>
</dbReference>
<evidence type="ECO:0000313" key="5">
    <source>
        <dbReference type="EMBL" id="OYR74047.1"/>
    </source>
</evidence>
<dbReference type="Gene3D" id="3.90.550.10">
    <property type="entry name" value="Spore Coat Polysaccharide Biosynthesis Protein SpsA, Chain A"/>
    <property type="match status" value="1"/>
</dbReference>